<evidence type="ECO:0000313" key="11">
    <source>
        <dbReference type="Ensembl" id="ENSOMEP00000028917.1"/>
    </source>
</evidence>
<dbReference type="RefSeq" id="XP_024139638.1">
    <property type="nucleotide sequence ID" value="XM_024283870.2"/>
</dbReference>
<protein>
    <submittedName>
        <fullName evidence="11">Uncharacterized LOC112153557</fullName>
    </submittedName>
</protein>
<dbReference type="PANTHER" id="PTHR19433:SF127">
    <property type="entry name" value="NITR9"/>
    <property type="match status" value="1"/>
</dbReference>
<keyword evidence="6" id="KW-1015">Disulfide bond</keyword>
<dbReference type="PROSITE" id="PS50835">
    <property type="entry name" value="IG_LIKE"/>
    <property type="match status" value="2"/>
</dbReference>
<dbReference type="Pfam" id="PF07686">
    <property type="entry name" value="V-set"/>
    <property type="match status" value="1"/>
</dbReference>
<reference evidence="11" key="1">
    <citation type="submission" date="2025-08" db="UniProtKB">
        <authorList>
            <consortium name="Ensembl"/>
        </authorList>
    </citation>
    <scope>IDENTIFICATION</scope>
</reference>
<accession>A0A3B3DFN5</accession>
<feature type="transmembrane region" description="Helical" evidence="8">
    <location>
        <begin position="252"/>
        <end position="272"/>
    </location>
</feature>
<evidence type="ECO:0000256" key="1">
    <source>
        <dbReference type="ARBA" id="ARBA00004236"/>
    </source>
</evidence>
<dbReference type="GeneID" id="112153557"/>
<keyword evidence="8" id="KW-0812">Transmembrane</keyword>
<dbReference type="GO" id="GO:0002376">
    <property type="term" value="P:immune system process"/>
    <property type="evidence" value="ECO:0007669"/>
    <property type="project" value="UniProtKB-KW"/>
</dbReference>
<dbReference type="InterPro" id="IPR013106">
    <property type="entry name" value="Ig_V-set"/>
</dbReference>
<evidence type="ECO:0000256" key="5">
    <source>
        <dbReference type="ARBA" id="ARBA00023136"/>
    </source>
</evidence>
<comment type="subcellular location">
    <subcellularLocation>
        <location evidence="1">Cell membrane</location>
    </subcellularLocation>
</comment>
<dbReference type="SMART" id="SM00408">
    <property type="entry name" value="IGc2"/>
    <property type="match status" value="1"/>
</dbReference>
<dbReference type="SMART" id="SM00409">
    <property type="entry name" value="IG"/>
    <property type="match status" value="2"/>
</dbReference>
<dbReference type="KEGG" id="oml:112153557"/>
<proteinExistence type="predicted"/>
<dbReference type="InterPro" id="IPR007110">
    <property type="entry name" value="Ig-like_dom"/>
</dbReference>
<feature type="signal peptide" evidence="9">
    <location>
        <begin position="1"/>
        <end position="19"/>
    </location>
</feature>
<dbReference type="GO" id="GO:0009617">
    <property type="term" value="P:response to bacterium"/>
    <property type="evidence" value="ECO:0007669"/>
    <property type="project" value="TreeGrafter"/>
</dbReference>
<dbReference type="GO" id="GO:0005886">
    <property type="term" value="C:plasma membrane"/>
    <property type="evidence" value="ECO:0007669"/>
    <property type="project" value="UniProtKB-SubCell"/>
</dbReference>
<dbReference type="Ensembl" id="ENSOMET00000017907.1">
    <property type="protein sequence ID" value="ENSOMEP00000028917.1"/>
    <property type="gene ID" value="ENSOMEG00000012244.1"/>
</dbReference>
<dbReference type="STRING" id="30732.ENSOMEP00000028917"/>
<keyword evidence="4" id="KW-0391">Immunity</keyword>
<dbReference type="SUPFAM" id="SSF48726">
    <property type="entry name" value="Immunoglobulin"/>
    <property type="match status" value="2"/>
</dbReference>
<keyword evidence="2" id="KW-1003">Cell membrane</keyword>
<evidence type="ECO:0000256" key="3">
    <source>
        <dbReference type="ARBA" id="ARBA00022729"/>
    </source>
</evidence>
<feature type="domain" description="Ig-like" evidence="10">
    <location>
        <begin position="17"/>
        <end position="112"/>
    </location>
</feature>
<dbReference type="PaxDb" id="30732-ENSOMEP00000028917"/>
<evidence type="ECO:0000256" key="4">
    <source>
        <dbReference type="ARBA" id="ARBA00022859"/>
    </source>
</evidence>
<dbReference type="InterPro" id="IPR013783">
    <property type="entry name" value="Ig-like_fold"/>
</dbReference>
<evidence type="ECO:0000259" key="10">
    <source>
        <dbReference type="PROSITE" id="PS50835"/>
    </source>
</evidence>
<dbReference type="Gene3D" id="2.60.40.10">
    <property type="entry name" value="Immunoglobulins"/>
    <property type="match status" value="2"/>
</dbReference>
<dbReference type="OrthoDB" id="8947657at2759"/>
<evidence type="ECO:0000256" key="6">
    <source>
        <dbReference type="ARBA" id="ARBA00023157"/>
    </source>
</evidence>
<feature type="domain" description="Ig-like" evidence="10">
    <location>
        <begin position="133"/>
        <end position="228"/>
    </location>
</feature>
<evidence type="ECO:0000256" key="2">
    <source>
        <dbReference type="ARBA" id="ARBA00022475"/>
    </source>
</evidence>
<dbReference type="AlphaFoldDB" id="A0A3B3DFN5"/>
<feature type="chain" id="PRO_5017434372" evidence="9">
    <location>
        <begin position="20"/>
        <end position="305"/>
    </location>
</feature>
<dbReference type="Proteomes" id="UP000261560">
    <property type="component" value="Unplaced"/>
</dbReference>
<dbReference type="InterPro" id="IPR052051">
    <property type="entry name" value="TCR_complex_component"/>
</dbReference>
<evidence type="ECO:0000313" key="12">
    <source>
        <dbReference type="Proteomes" id="UP000261560"/>
    </source>
</evidence>
<keyword evidence="8" id="KW-1133">Transmembrane helix</keyword>
<organism evidence="11 12">
    <name type="scientific">Oryzias melastigma</name>
    <name type="common">Marine medaka</name>
    <dbReference type="NCBI Taxonomy" id="30732"/>
    <lineage>
        <taxon>Eukaryota</taxon>
        <taxon>Metazoa</taxon>
        <taxon>Chordata</taxon>
        <taxon>Craniata</taxon>
        <taxon>Vertebrata</taxon>
        <taxon>Euteleostomi</taxon>
        <taxon>Actinopterygii</taxon>
        <taxon>Neopterygii</taxon>
        <taxon>Teleostei</taxon>
        <taxon>Neoteleostei</taxon>
        <taxon>Acanthomorphata</taxon>
        <taxon>Ovalentaria</taxon>
        <taxon>Atherinomorphae</taxon>
        <taxon>Beloniformes</taxon>
        <taxon>Adrianichthyidae</taxon>
        <taxon>Oryziinae</taxon>
        <taxon>Oryzias</taxon>
    </lineage>
</organism>
<dbReference type="PANTHER" id="PTHR19433">
    <property type="entry name" value="T-CELL RECEPTOR ALPHA CHAIN V REGION-RELATED"/>
    <property type="match status" value="1"/>
</dbReference>
<keyword evidence="5 8" id="KW-0472">Membrane</keyword>
<dbReference type="InterPro" id="IPR036179">
    <property type="entry name" value="Ig-like_dom_sf"/>
</dbReference>
<reference evidence="11" key="2">
    <citation type="submission" date="2025-09" db="UniProtKB">
        <authorList>
            <consortium name="Ensembl"/>
        </authorList>
    </citation>
    <scope>IDENTIFICATION</scope>
</reference>
<dbReference type="InterPro" id="IPR003598">
    <property type="entry name" value="Ig_sub2"/>
</dbReference>
<evidence type="ECO:0000256" key="7">
    <source>
        <dbReference type="ARBA" id="ARBA00023180"/>
    </source>
</evidence>
<keyword evidence="3 9" id="KW-0732">Signal</keyword>
<dbReference type="GeneTree" id="ENSGT01030000234530"/>
<name>A0A3B3DFN5_ORYME</name>
<dbReference type="InterPro" id="IPR003599">
    <property type="entry name" value="Ig_sub"/>
</dbReference>
<dbReference type="OMA" id="RSWNELY"/>
<keyword evidence="12" id="KW-1185">Reference proteome</keyword>
<keyword evidence="7" id="KW-0325">Glycoprotein</keyword>
<evidence type="ECO:0000256" key="8">
    <source>
        <dbReference type="SAM" id="Phobius"/>
    </source>
</evidence>
<evidence type="ECO:0000256" key="9">
    <source>
        <dbReference type="SAM" id="SignalP"/>
    </source>
</evidence>
<sequence>MKGGLGIFILLCAISVPLTLEHSNQLLWIEAKPGDNVKLKCAATGFAQRLLYWFKFQFGYKIQLISKTSGGEPTLGDEFKDTRFFPTQDGKEHFLTIRNVSKEDQATYFCQAGSSYNMGFINGSLLIVKDPIPKKIFDDTEKSPSVELVMEGNTADLQCSVISKTEENPEECANEHQVYWYKATSESDPQIIHTSSSKCDIQEKRGCDYHLAKTIHNSSDSGLYSCAVLSCGEILFGEGTQVEMEGKLCWEVIMLGTLLTYSVFVNVILILIRKKKMPVRVQHKGQQRSWNELYSTVVFTKIQQD</sequence>
<dbReference type="CDD" id="cd00099">
    <property type="entry name" value="IgV"/>
    <property type="match status" value="1"/>
</dbReference>